<dbReference type="PANTHER" id="PTHR39599:SF2">
    <property type="entry name" value="ANCHORED PROTEIN, PUTATIVE (AFU_ORTHOLOGUE AFUA_1G09650)-RELATED"/>
    <property type="match status" value="1"/>
</dbReference>
<evidence type="ECO:0000313" key="4">
    <source>
        <dbReference type="Proteomes" id="UP001287356"/>
    </source>
</evidence>
<evidence type="ECO:0008006" key="5">
    <source>
        <dbReference type="Google" id="ProtNLM"/>
    </source>
</evidence>
<evidence type="ECO:0000313" key="3">
    <source>
        <dbReference type="EMBL" id="KAK3373527.1"/>
    </source>
</evidence>
<reference evidence="3" key="1">
    <citation type="journal article" date="2023" name="Mol. Phylogenet. Evol.">
        <title>Genome-scale phylogeny and comparative genomics of the fungal order Sordariales.</title>
        <authorList>
            <person name="Hensen N."/>
            <person name="Bonometti L."/>
            <person name="Westerberg I."/>
            <person name="Brannstrom I.O."/>
            <person name="Guillou S."/>
            <person name="Cros-Aarteil S."/>
            <person name="Calhoun S."/>
            <person name="Haridas S."/>
            <person name="Kuo A."/>
            <person name="Mondo S."/>
            <person name="Pangilinan J."/>
            <person name="Riley R."/>
            <person name="LaButti K."/>
            <person name="Andreopoulos B."/>
            <person name="Lipzen A."/>
            <person name="Chen C."/>
            <person name="Yan M."/>
            <person name="Daum C."/>
            <person name="Ng V."/>
            <person name="Clum A."/>
            <person name="Steindorff A."/>
            <person name="Ohm R.A."/>
            <person name="Martin F."/>
            <person name="Silar P."/>
            <person name="Natvig D.O."/>
            <person name="Lalanne C."/>
            <person name="Gautier V."/>
            <person name="Ament-Velasquez S.L."/>
            <person name="Kruys A."/>
            <person name="Hutchinson M.I."/>
            <person name="Powell A.J."/>
            <person name="Barry K."/>
            <person name="Miller A.N."/>
            <person name="Grigoriev I.V."/>
            <person name="Debuchy R."/>
            <person name="Gladieux P."/>
            <person name="Hiltunen Thoren M."/>
            <person name="Johannesson H."/>
        </authorList>
    </citation>
    <scope>NUCLEOTIDE SEQUENCE</scope>
    <source>
        <strain evidence="3">CBS 958.72</strain>
    </source>
</reference>
<dbReference type="Proteomes" id="UP001287356">
    <property type="component" value="Unassembled WGS sequence"/>
</dbReference>
<protein>
    <recommendedName>
        <fullName evidence="5">GPI anchored protein</fullName>
    </recommendedName>
</protein>
<gene>
    <name evidence="3" type="ORF">B0T24DRAFT_266423</name>
</gene>
<sequence length="460" mass="45282">MRILPAPLWLLVVAQVDALQTQQQQTQQLLPTAVRKMPPDQGEKFYHEYCAFPEAHHHVFAPAAAPPPLRLAQLAPAVAARSVFDDDDARRQAANASAQVAFRPPFAPHSSSQEQERTPGGSRWAEVAALARLQRRDWSCPTGTSSCAAIGFPNSCCSAGERCMQVADTGLGSVGCCPAGATCGGSVSGCAQGSTACASEIGGGCCIPGFVCEGVGCVQPAPSPSPSSSPPPAGPTTITSTSTSIISAPTPSTVVVTVVITRTPSTTAPPATSTTTQIVSASPSSSPSSSDSSGAGAPYRPTSSPSSDGSTDTNTFCPTGFYPCLASAGGGCCQTGRDCHTTSCPPVAVTTIVNGGGVTVVVPANADATATAAARCADGWFLCGADAGPVAGCCPSGYGCGTASCSSVAGTADGAATASVAKALPGSNSAPSAAVAGAGGRALAVVVAMLAAGGLVAVPF</sequence>
<evidence type="ECO:0000256" key="1">
    <source>
        <dbReference type="SAM" id="MobiDB-lite"/>
    </source>
</evidence>
<accession>A0AAE0N7D4</accession>
<feature type="compositionally biased region" description="Pro residues" evidence="1">
    <location>
        <begin position="221"/>
        <end position="234"/>
    </location>
</feature>
<dbReference type="EMBL" id="JAULSN010000004">
    <property type="protein sequence ID" value="KAK3373527.1"/>
    <property type="molecule type" value="Genomic_DNA"/>
</dbReference>
<feature type="region of interest" description="Disordered" evidence="1">
    <location>
        <begin position="221"/>
        <end position="245"/>
    </location>
</feature>
<dbReference type="PANTHER" id="PTHR39599">
    <property type="entry name" value="GPI-ANCHORED PROTEIN (EUROFUNG)-RELATED-RELATED"/>
    <property type="match status" value="1"/>
</dbReference>
<feature type="region of interest" description="Disordered" evidence="1">
    <location>
        <begin position="94"/>
        <end position="122"/>
    </location>
</feature>
<dbReference type="AlphaFoldDB" id="A0AAE0N7D4"/>
<name>A0AAE0N7D4_9PEZI</name>
<feature type="compositionally biased region" description="Low complexity" evidence="1">
    <location>
        <begin position="235"/>
        <end position="245"/>
    </location>
</feature>
<feature type="region of interest" description="Disordered" evidence="1">
    <location>
        <begin position="264"/>
        <end position="310"/>
    </location>
</feature>
<evidence type="ECO:0000256" key="2">
    <source>
        <dbReference type="SAM" id="SignalP"/>
    </source>
</evidence>
<keyword evidence="4" id="KW-1185">Reference proteome</keyword>
<reference evidence="3" key="2">
    <citation type="submission" date="2023-06" db="EMBL/GenBank/DDBJ databases">
        <authorList>
            <consortium name="Lawrence Berkeley National Laboratory"/>
            <person name="Haridas S."/>
            <person name="Hensen N."/>
            <person name="Bonometti L."/>
            <person name="Westerberg I."/>
            <person name="Brannstrom I.O."/>
            <person name="Guillou S."/>
            <person name="Cros-Aarteil S."/>
            <person name="Calhoun S."/>
            <person name="Kuo A."/>
            <person name="Mondo S."/>
            <person name="Pangilinan J."/>
            <person name="Riley R."/>
            <person name="Labutti K."/>
            <person name="Andreopoulos B."/>
            <person name="Lipzen A."/>
            <person name="Chen C."/>
            <person name="Yanf M."/>
            <person name="Daum C."/>
            <person name="Ng V."/>
            <person name="Clum A."/>
            <person name="Steindorff A."/>
            <person name="Ohm R."/>
            <person name="Martin F."/>
            <person name="Silar P."/>
            <person name="Natvig D."/>
            <person name="Lalanne C."/>
            <person name="Gautier V."/>
            <person name="Ament-Velasquez S.L."/>
            <person name="Kruys A."/>
            <person name="Hutchinson M.I."/>
            <person name="Powell A.J."/>
            <person name="Barry K."/>
            <person name="Miller A.N."/>
            <person name="Grigoriev I.V."/>
            <person name="Debuchy R."/>
            <person name="Gladieux P."/>
            <person name="Thoren M.H."/>
            <person name="Johannesson H."/>
        </authorList>
    </citation>
    <scope>NUCLEOTIDE SEQUENCE</scope>
    <source>
        <strain evidence="3">CBS 958.72</strain>
    </source>
</reference>
<feature type="chain" id="PRO_5042149131" description="GPI anchored protein" evidence="2">
    <location>
        <begin position="19"/>
        <end position="460"/>
    </location>
</feature>
<feature type="signal peptide" evidence="2">
    <location>
        <begin position="1"/>
        <end position="18"/>
    </location>
</feature>
<comment type="caution">
    <text evidence="3">The sequence shown here is derived from an EMBL/GenBank/DDBJ whole genome shotgun (WGS) entry which is preliminary data.</text>
</comment>
<organism evidence="3 4">
    <name type="scientific">Lasiosphaeria ovina</name>
    <dbReference type="NCBI Taxonomy" id="92902"/>
    <lineage>
        <taxon>Eukaryota</taxon>
        <taxon>Fungi</taxon>
        <taxon>Dikarya</taxon>
        <taxon>Ascomycota</taxon>
        <taxon>Pezizomycotina</taxon>
        <taxon>Sordariomycetes</taxon>
        <taxon>Sordariomycetidae</taxon>
        <taxon>Sordariales</taxon>
        <taxon>Lasiosphaeriaceae</taxon>
        <taxon>Lasiosphaeria</taxon>
    </lineage>
</organism>
<proteinExistence type="predicted"/>
<keyword evidence="2" id="KW-0732">Signal</keyword>